<dbReference type="EMBL" id="ATNM01000029">
    <property type="protein sequence ID" value="EPR71029.1"/>
    <property type="molecule type" value="Genomic_DNA"/>
</dbReference>
<accession>S7WW73</accession>
<dbReference type="Proteomes" id="UP000014974">
    <property type="component" value="Unassembled WGS sequence"/>
</dbReference>
<evidence type="ECO:0000313" key="2">
    <source>
        <dbReference type="Proteomes" id="UP000014974"/>
    </source>
</evidence>
<name>S7WW73_9BACT</name>
<dbReference type="STRING" id="641524.ADICYQ_0620"/>
<sequence length="40" mass="4600">MVYTAKCRRQDGATSIKGMPVDCLPMMDDMSWVFANQVRF</sequence>
<evidence type="ECO:0000313" key="1">
    <source>
        <dbReference type="EMBL" id="EPR71029.1"/>
    </source>
</evidence>
<gene>
    <name evidence="1" type="ORF">ADICYQ_0620</name>
</gene>
<proteinExistence type="predicted"/>
<comment type="caution">
    <text evidence="1">The sequence shown here is derived from an EMBL/GenBank/DDBJ whole genome shotgun (WGS) entry which is preliminary data.</text>
</comment>
<dbReference type="AlphaFoldDB" id="S7WW73"/>
<reference evidence="1 2" key="1">
    <citation type="journal article" date="2013" name="Genome Announc.">
        <title>Draft Genome Sequence of Cyclobacterium qasimii Strain M12-11BT, Isolated from Arctic Marine Sediment.</title>
        <authorList>
            <person name="Shivaji S."/>
            <person name="Ara S."/>
            <person name="Singh A."/>
            <person name="Kumar Pinnaka A."/>
        </authorList>
    </citation>
    <scope>NUCLEOTIDE SEQUENCE [LARGE SCALE GENOMIC DNA]</scope>
    <source>
        <strain evidence="1 2">M12-11B</strain>
    </source>
</reference>
<organism evidence="1 2">
    <name type="scientific">Cyclobacterium qasimii M12-11B</name>
    <dbReference type="NCBI Taxonomy" id="641524"/>
    <lineage>
        <taxon>Bacteria</taxon>
        <taxon>Pseudomonadati</taxon>
        <taxon>Bacteroidota</taxon>
        <taxon>Cytophagia</taxon>
        <taxon>Cytophagales</taxon>
        <taxon>Cyclobacteriaceae</taxon>
        <taxon>Cyclobacterium</taxon>
    </lineage>
</organism>
<protein>
    <submittedName>
        <fullName evidence="1">Uncharacterized protein</fullName>
    </submittedName>
</protein>